<evidence type="ECO:0000313" key="2">
    <source>
        <dbReference type="EMBL" id="KAB8339101.1"/>
    </source>
</evidence>
<dbReference type="OrthoDB" id="426718at2759"/>
<evidence type="ECO:0000313" key="3">
    <source>
        <dbReference type="Proteomes" id="UP000327013"/>
    </source>
</evidence>
<evidence type="ECO:0000256" key="1">
    <source>
        <dbReference type="SAM" id="Phobius"/>
    </source>
</evidence>
<sequence length="356" mass="40401">MRNLGFEVLIQVSSVFLGRPRTPDERKPAHTLKIVILILVFLSAALYYSYSGTSDLSILPTSSPSVPDPPPTVNLVVASVKDEDTSWVTTHFPEYGSTVYKADDPAAQYTVPRNKGREAAVFLTYIIDHYSTLPDISFFLHGKRYQWHNEDPLYDGVQVLKQFQLPYALREGFATLRCTWEFGCPSELRLNTSRSEEEIKAILADPKDSTEKIDDRGKTEAVYPRAFAELFGPSAALPKTIAVHCGAQFAVAADTIRKRPQQDYIHFRDWLWNTDLGDDLSGRVMEYTWHIMFGKDTVLCPHAKICFCEKFGLCDLSNCKEWGCDKRFWVHFGVLPDGWPDFGTGENGWPPRDWAD</sequence>
<gene>
    <name evidence="2" type="ORF">FH972_022037</name>
</gene>
<keyword evidence="1" id="KW-0472">Membrane</keyword>
<dbReference type="PANTHER" id="PTHR37490:SF3">
    <property type="entry name" value="DUF3431 DOMAIN CONTAINING PROTEIN"/>
    <property type="match status" value="1"/>
</dbReference>
<keyword evidence="1" id="KW-0812">Transmembrane</keyword>
<name>A0A5N6KT96_9ROSI</name>
<comment type="caution">
    <text evidence="2">The sequence shown here is derived from an EMBL/GenBank/DDBJ whole genome shotgun (WGS) entry which is preliminary data.</text>
</comment>
<dbReference type="EMBL" id="VIBQ01000010">
    <property type="protein sequence ID" value="KAB8339101.1"/>
    <property type="molecule type" value="Genomic_DNA"/>
</dbReference>
<accession>A0A5N6KT96</accession>
<dbReference type="AlphaFoldDB" id="A0A5N6KT96"/>
<keyword evidence="1" id="KW-1133">Transmembrane helix</keyword>
<dbReference type="PANTHER" id="PTHR37490">
    <property type="entry name" value="EXPRESSED PROTEIN"/>
    <property type="match status" value="1"/>
</dbReference>
<organism evidence="2 3">
    <name type="scientific">Carpinus fangiana</name>
    <dbReference type="NCBI Taxonomy" id="176857"/>
    <lineage>
        <taxon>Eukaryota</taxon>
        <taxon>Viridiplantae</taxon>
        <taxon>Streptophyta</taxon>
        <taxon>Embryophyta</taxon>
        <taxon>Tracheophyta</taxon>
        <taxon>Spermatophyta</taxon>
        <taxon>Magnoliopsida</taxon>
        <taxon>eudicotyledons</taxon>
        <taxon>Gunneridae</taxon>
        <taxon>Pentapetalae</taxon>
        <taxon>rosids</taxon>
        <taxon>fabids</taxon>
        <taxon>Fagales</taxon>
        <taxon>Betulaceae</taxon>
        <taxon>Carpinus</taxon>
    </lineage>
</organism>
<dbReference type="Pfam" id="PF11913">
    <property type="entry name" value="DUF3431"/>
    <property type="match status" value="1"/>
</dbReference>
<keyword evidence="3" id="KW-1185">Reference proteome</keyword>
<dbReference type="InterPro" id="IPR021838">
    <property type="entry name" value="DUF3431"/>
</dbReference>
<reference evidence="2 3" key="1">
    <citation type="submission" date="2019-06" db="EMBL/GenBank/DDBJ databases">
        <title>A chromosomal-level reference genome of Carpinus fangiana (Coryloideae, Betulaceae).</title>
        <authorList>
            <person name="Yang X."/>
            <person name="Wang Z."/>
            <person name="Zhang L."/>
            <person name="Hao G."/>
            <person name="Liu J."/>
            <person name="Yang Y."/>
        </authorList>
    </citation>
    <scope>NUCLEOTIDE SEQUENCE [LARGE SCALE GENOMIC DNA]</scope>
    <source>
        <strain evidence="2">Cfa_2016G</strain>
        <tissue evidence="2">Leaf</tissue>
    </source>
</reference>
<protein>
    <submittedName>
        <fullName evidence="2">Uncharacterized protein</fullName>
    </submittedName>
</protein>
<feature type="transmembrane region" description="Helical" evidence="1">
    <location>
        <begin position="31"/>
        <end position="50"/>
    </location>
</feature>
<dbReference type="Proteomes" id="UP000327013">
    <property type="component" value="Unassembled WGS sequence"/>
</dbReference>
<proteinExistence type="predicted"/>